<feature type="compositionally biased region" description="Basic and acidic residues" evidence="4">
    <location>
        <begin position="446"/>
        <end position="461"/>
    </location>
</feature>
<dbReference type="Gene3D" id="1.10.555.10">
    <property type="entry name" value="Rho GTPase activation protein"/>
    <property type="match status" value="1"/>
</dbReference>
<accession>A0ABM4MYT5</accession>
<protein>
    <submittedName>
        <fullName evidence="10">Rho GTPase-activating protein 12 isoform X11</fullName>
    </submittedName>
</protein>
<dbReference type="SUPFAM" id="SSF50044">
    <property type="entry name" value="SH3-domain"/>
    <property type="match status" value="1"/>
</dbReference>
<dbReference type="Pfam" id="PF16618">
    <property type="entry name" value="SH3-WW_linker"/>
    <property type="match status" value="1"/>
</dbReference>
<sequence>MADRSGKIVPGQVYIEVEYDYEYEAKDRKIVIKQGERYILVKKTNDDWWQVKPDENSKAFYVPAQYVKEVTRKALMPPVKQAVGLPNNSMKMIQSLHLQRSTENVNKLPELSSFGKPSSSVHGTGLIRDANQNFGPNYNPGQTLNLSLDLTHNNGKFNSDSHSPKASGQNRTRLFGHFPGPEFLDVEKSSFSQEQSCDSAGEGSERILQDSESGDELSSSSTEQIRATTPPNQGRPDSPVYANLQELKISQSALPPLPGSPAIQINGEWETHKDSSGRCYYYNRGTQERTWKPPRWTRDTNISKGDSQSPGDQEGQEKYGLLNVTKITENGKKVRKNWLSSWAVLQGSSLLFTKTQGSSTSWFGSNQSKPEFTVDLKGATIEMAAKDKSSKKNVFELKTRQGTELLIQSDNDTVINDWFKVLSSTINNQTVETDETIEEETPDSPGIEKHDKEKDQKDPKKLRSMKVSSIDSSEQKKTKKNLKKFLIRRPTLQAVREKGYIKDQVFGSNLANLCQRENGTVPKFVKLCIEHVEEYGLDVDGIYRVSGNLAVIQKLRFAVNHDEKLDLNDSKWEDIHVITGALKMFFRELPEPLFTFNHFNDFVNAIKQEPRQRVTAVKDLIKQLPKPNQDTMQILFRHLKRVVENGEKNRMTYQSIAIVFGPTLLKPEKETGNIAVHTVYQNQIVELILLEISSIFGR</sequence>
<dbReference type="PANTHER" id="PTHR23176">
    <property type="entry name" value="RHO/RAC/CDC GTPASE-ACTIVATING PROTEIN"/>
    <property type="match status" value="1"/>
</dbReference>
<dbReference type="SUPFAM" id="SSF51045">
    <property type="entry name" value="WW domain"/>
    <property type="match status" value="1"/>
</dbReference>
<evidence type="ECO:0000313" key="10">
    <source>
        <dbReference type="RefSeq" id="XP_070457853.1"/>
    </source>
</evidence>
<dbReference type="SMART" id="SM00456">
    <property type="entry name" value="WW"/>
    <property type="match status" value="1"/>
</dbReference>
<feature type="region of interest" description="Disordered" evidence="4">
    <location>
        <begin position="290"/>
        <end position="318"/>
    </location>
</feature>
<dbReference type="PROSITE" id="PS50020">
    <property type="entry name" value="WW_DOMAIN_2"/>
    <property type="match status" value="1"/>
</dbReference>
<dbReference type="InterPro" id="IPR000198">
    <property type="entry name" value="RhoGAP_dom"/>
</dbReference>
<proteinExistence type="predicted"/>
<feature type="domain" description="PH" evidence="6">
    <location>
        <begin position="326"/>
        <end position="427"/>
    </location>
</feature>
<dbReference type="Gene3D" id="2.30.30.40">
    <property type="entry name" value="SH3 Domains"/>
    <property type="match status" value="1"/>
</dbReference>
<dbReference type="CDD" id="cd00201">
    <property type="entry name" value="WW"/>
    <property type="match status" value="1"/>
</dbReference>
<dbReference type="Gene3D" id="2.30.29.30">
    <property type="entry name" value="Pleckstrin-homology domain (PH domain)/Phosphotyrosine-binding domain (PTB)"/>
    <property type="match status" value="1"/>
</dbReference>
<dbReference type="SUPFAM" id="SSF50729">
    <property type="entry name" value="PH domain-like"/>
    <property type="match status" value="1"/>
</dbReference>
<dbReference type="SMART" id="SM00233">
    <property type="entry name" value="PH"/>
    <property type="match status" value="1"/>
</dbReference>
<feature type="compositionally biased region" description="Polar residues" evidence="4">
    <location>
        <begin position="133"/>
        <end position="172"/>
    </location>
</feature>
<dbReference type="PANTHER" id="PTHR23176:SF107">
    <property type="entry name" value="RHO GTPASE-ACTIVATING PROTEIN 12"/>
    <property type="match status" value="1"/>
</dbReference>
<dbReference type="CDD" id="cd13233">
    <property type="entry name" value="PH_ARHGAP9-like"/>
    <property type="match status" value="1"/>
</dbReference>
<evidence type="ECO:0000256" key="1">
    <source>
        <dbReference type="ARBA" id="ARBA00022443"/>
    </source>
</evidence>
<dbReference type="Pfam" id="PF00620">
    <property type="entry name" value="RhoGAP"/>
    <property type="match status" value="1"/>
</dbReference>
<feature type="compositionally biased region" description="Polar residues" evidence="4">
    <location>
        <begin position="222"/>
        <end position="232"/>
    </location>
</feature>
<feature type="domain" description="Rho-GAP" evidence="8">
    <location>
        <begin position="508"/>
        <end position="696"/>
    </location>
</feature>
<dbReference type="Pfam" id="PF00018">
    <property type="entry name" value="SH3_1"/>
    <property type="match status" value="1"/>
</dbReference>
<feature type="domain" description="WW" evidence="7">
    <location>
        <begin position="263"/>
        <end position="296"/>
    </location>
</feature>
<evidence type="ECO:0000256" key="3">
    <source>
        <dbReference type="PROSITE-ProRule" id="PRU00192"/>
    </source>
</evidence>
<dbReference type="SMART" id="SM00326">
    <property type="entry name" value="SH3"/>
    <property type="match status" value="1"/>
</dbReference>
<name>A0ABM4MYT5_EQUPR</name>
<evidence type="ECO:0000259" key="7">
    <source>
        <dbReference type="PROSITE" id="PS50020"/>
    </source>
</evidence>
<dbReference type="Pfam" id="PF00169">
    <property type="entry name" value="PH"/>
    <property type="match status" value="1"/>
</dbReference>
<organism evidence="9 10">
    <name type="scientific">Equus przewalskii</name>
    <name type="common">Przewalski's horse</name>
    <name type="synonym">Equus caballus przewalskii</name>
    <dbReference type="NCBI Taxonomy" id="9798"/>
    <lineage>
        <taxon>Eukaryota</taxon>
        <taxon>Metazoa</taxon>
        <taxon>Chordata</taxon>
        <taxon>Craniata</taxon>
        <taxon>Vertebrata</taxon>
        <taxon>Euteleostomi</taxon>
        <taxon>Mammalia</taxon>
        <taxon>Eutheria</taxon>
        <taxon>Laurasiatheria</taxon>
        <taxon>Perissodactyla</taxon>
        <taxon>Equidae</taxon>
        <taxon>Equus</taxon>
    </lineage>
</organism>
<evidence type="ECO:0000259" key="8">
    <source>
        <dbReference type="PROSITE" id="PS50238"/>
    </source>
</evidence>
<dbReference type="PROSITE" id="PS50003">
    <property type="entry name" value="PH_DOMAIN"/>
    <property type="match status" value="1"/>
</dbReference>
<dbReference type="InterPro" id="IPR036028">
    <property type="entry name" value="SH3-like_dom_sf"/>
</dbReference>
<dbReference type="PROSITE" id="PS50002">
    <property type="entry name" value="SH3"/>
    <property type="match status" value="1"/>
</dbReference>
<dbReference type="InterPro" id="IPR001202">
    <property type="entry name" value="WW_dom"/>
</dbReference>
<dbReference type="Pfam" id="PF00397">
    <property type="entry name" value="WW"/>
    <property type="match status" value="1"/>
</dbReference>
<dbReference type="CDD" id="cd12070">
    <property type="entry name" value="SH3_ARHGAP12"/>
    <property type="match status" value="1"/>
</dbReference>
<feature type="domain" description="SH3" evidence="5">
    <location>
        <begin position="10"/>
        <end position="72"/>
    </location>
</feature>
<evidence type="ECO:0000256" key="2">
    <source>
        <dbReference type="ARBA" id="ARBA00022468"/>
    </source>
</evidence>
<feature type="compositionally biased region" description="Polar residues" evidence="4">
    <location>
        <begin position="189"/>
        <end position="198"/>
    </location>
</feature>
<evidence type="ECO:0000259" key="6">
    <source>
        <dbReference type="PROSITE" id="PS50003"/>
    </source>
</evidence>
<gene>
    <name evidence="10" type="primary">ARHGAP12</name>
</gene>
<feature type="region of interest" description="Disordered" evidence="4">
    <location>
        <begin position="133"/>
        <end position="239"/>
    </location>
</feature>
<dbReference type="InterPro" id="IPR050729">
    <property type="entry name" value="Rho-GAP"/>
</dbReference>
<evidence type="ECO:0000259" key="5">
    <source>
        <dbReference type="PROSITE" id="PS50002"/>
    </source>
</evidence>
<dbReference type="Gene3D" id="2.20.70.10">
    <property type="match status" value="1"/>
</dbReference>
<feature type="region of interest" description="Disordered" evidence="4">
    <location>
        <begin position="431"/>
        <end position="476"/>
    </location>
</feature>
<dbReference type="PROSITE" id="PS50238">
    <property type="entry name" value="RHOGAP"/>
    <property type="match status" value="1"/>
</dbReference>
<evidence type="ECO:0000256" key="4">
    <source>
        <dbReference type="SAM" id="MobiDB-lite"/>
    </source>
</evidence>
<evidence type="ECO:0000313" key="9">
    <source>
        <dbReference type="Proteomes" id="UP001652662"/>
    </source>
</evidence>
<keyword evidence="2" id="KW-0343">GTPase activation</keyword>
<keyword evidence="1 3" id="KW-0728">SH3 domain</keyword>
<dbReference type="InterPro" id="IPR008936">
    <property type="entry name" value="Rho_GTPase_activation_prot"/>
</dbReference>
<keyword evidence="9" id="KW-1185">Reference proteome</keyword>
<dbReference type="InterPro" id="IPR011993">
    <property type="entry name" value="PH-like_dom_sf"/>
</dbReference>
<feature type="compositionally biased region" description="Acidic residues" evidence="4">
    <location>
        <begin position="432"/>
        <end position="442"/>
    </location>
</feature>
<dbReference type="CDD" id="cd04403">
    <property type="entry name" value="RhoGAP_ARHGAP27_15_12_9"/>
    <property type="match status" value="1"/>
</dbReference>
<feature type="compositionally biased region" description="Polar residues" evidence="4">
    <location>
        <begin position="299"/>
        <end position="311"/>
    </location>
</feature>
<dbReference type="InterPro" id="IPR001452">
    <property type="entry name" value="SH3_domain"/>
</dbReference>
<dbReference type="SMART" id="SM00324">
    <property type="entry name" value="RhoGAP"/>
    <property type="match status" value="1"/>
</dbReference>
<dbReference type="InterPro" id="IPR036020">
    <property type="entry name" value="WW_dom_sf"/>
</dbReference>
<dbReference type="InterPro" id="IPR001849">
    <property type="entry name" value="PH_domain"/>
</dbReference>
<dbReference type="GeneID" id="103560161"/>
<dbReference type="SUPFAM" id="SSF48350">
    <property type="entry name" value="GTPase activation domain, GAP"/>
    <property type="match status" value="1"/>
</dbReference>
<dbReference type="RefSeq" id="XP_070457853.1">
    <property type="nucleotide sequence ID" value="XM_070601752.1"/>
</dbReference>
<reference evidence="10" key="1">
    <citation type="submission" date="2025-08" db="UniProtKB">
        <authorList>
            <consortium name="RefSeq"/>
        </authorList>
    </citation>
    <scope>IDENTIFICATION</scope>
    <source>
        <tissue evidence="10">Blood</tissue>
    </source>
</reference>
<dbReference type="InterPro" id="IPR035491">
    <property type="entry name" value="ARHGAP12_SH3"/>
</dbReference>
<dbReference type="Proteomes" id="UP001652662">
    <property type="component" value="Chromosome 30"/>
</dbReference>